<dbReference type="OrthoDB" id="425043at2759"/>
<dbReference type="GO" id="GO:0005524">
    <property type="term" value="F:ATP binding"/>
    <property type="evidence" value="ECO:0007669"/>
    <property type="project" value="UniProtKB-KW"/>
</dbReference>
<dbReference type="InterPro" id="IPR023214">
    <property type="entry name" value="HAD_sf"/>
</dbReference>
<keyword evidence="6" id="KW-0460">Magnesium</keyword>
<dbReference type="AlphaFoldDB" id="A0CI50"/>
<evidence type="ECO:0000256" key="1">
    <source>
        <dbReference type="ARBA" id="ARBA00004141"/>
    </source>
</evidence>
<protein>
    <recommendedName>
        <fullName evidence="10">AMP-dependent synthetase/ligase domain-containing protein</fullName>
    </recommendedName>
</protein>
<evidence type="ECO:0008006" key="10">
    <source>
        <dbReference type="Google" id="ProtNLM"/>
    </source>
</evidence>
<dbReference type="GO" id="GO:0046872">
    <property type="term" value="F:metal ion binding"/>
    <property type="evidence" value="ECO:0007669"/>
    <property type="project" value="UniProtKB-KW"/>
</dbReference>
<dbReference type="PANTHER" id="PTHR45630">
    <property type="entry name" value="CATION-TRANSPORTING ATPASE-RELATED"/>
    <property type="match status" value="1"/>
</dbReference>
<keyword evidence="2" id="KW-0597">Phosphoprotein</keyword>
<dbReference type="InParanoid" id="A0CI50"/>
<dbReference type="EMBL" id="CT868083">
    <property type="protein sequence ID" value="CAK70467.1"/>
    <property type="molecule type" value="Genomic_DNA"/>
</dbReference>
<keyword evidence="7" id="KW-1278">Translocase</keyword>
<evidence type="ECO:0000256" key="5">
    <source>
        <dbReference type="ARBA" id="ARBA00022840"/>
    </source>
</evidence>
<dbReference type="Proteomes" id="UP000000600">
    <property type="component" value="Unassembled WGS sequence"/>
</dbReference>
<comment type="subcellular location">
    <subcellularLocation>
        <location evidence="1">Membrane</location>
        <topology evidence="1">Multi-pass membrane protein</topology>
    </subcellularLocation>
</comment>
<evidence type="ECO:0000256" key="3">
    <source>
        <dbReference type="ARBA" id="ARBA00022723"/>
    </source>
</evidence>
<reference evidence="8 9" key="1">
    <citation type="journal article" date="2006" name="Nature">
        <title>Global trends of whole-genome duplications revealed by the ciliate Paramecium tetraurelia.</title>
        <authorList>
            <consortium name="Genoscope"/>
            <person name="Aury J.-M."/>
            <person name="Jaillon O."/>
            <person name="Duret L."/>
            <person name="Noel B."/>
            <person name="Jubin C."/>
            <person name="Porcel B.M."/>
            <person name="Segurens B."/>
            <person name="Daubin V."/>
            <person name="Anthouard V."/>
            <person name="Aiach N."/>
            <person name="Arnaiz O."/>
            <person name="Billaut A."/>
            <person name="Beisson J."/>
            <person name="Blanc I."/>
            <person name="Bouhouche K."/>
            <person name="Camara F."/>
            <person name="Duharcourt S."/>
            <person name="Guigo R."/>
            <person name="Gogendeau D."/>
            <person name="Katinka M."/>
            <person name="Keller A.-M."/>
            <person name="Kissmehl R."/>
            <person name="Klotz C."/>
            <person name="Koll F."/>
            <person name="Le Moue A."/>
            <person name="Lepere C."/>
            <person name="Malinsky S."/>
            <person name="Nowacki M."/>
            <person name="Nowak J.K."/>
            <person name="Plattner H."/>
            <person name="Poulain J."/>
            <person name="Ruiz F."/>
            <person name="Serrano V."/>
            <person name="Zagulski M."/>
            <person name="Dessen P."/>
            <person name="Betermier M."/>
            <person name="Weissenbach J."/>
            <person name="Scarpelli C."/>
            <person name="Schachter V."/>
            <person name="Sperling L."/>
            <person name="Meyer E."/>
            <person name="Cohen J."/>
            <person name="Wincker P."/>
        </authorList>
    </citation>
    <scope>NUCLEOTIDE SEQUENCE [LARGE SCALE GENOMIC DNA]</scope>
    <source>
        <strain evidence="8 9">Stock d4-2</strain>
    </source>
</reference>
<name>A0CI50_PARTE</name>
<evidence type="ECO:0000256" key="6">
    <source>
        <dbReference type="ARBA" id="ARBA00022842"/>
    </source>
</evidence>
<dbReference type="PANTHER" id="PTHR45630:SF8">
    <property type="entry name" value="CATION-TRANSPORTING ATPASE"/>
    <property type="match status" value="1"/>
</dbReference>
<evidence type="ECO:0000313" key="9">
    <source>
        <dbReference type="Proteomes" id="UP000000600"/>
    </source>
</evidence>
<dbReference type="eggNOG" id="KOG0208">
    <property type="taxonomic scope" value="Eukaryota"/>
</dbReference>
<accession>A0CI50</accession>
<keyword evidence="3" id="KW-0479">Metal-binding</keyword>
<gene>
    <name evidence="8" type="ORF">GSPATT00038571001</name>
</gene>
<evidence type="ECO:0000313" key="8">
    <source>
        <dbReference type="EMBL" id="CAK70467.1"/>
    </source>
</evidence>
<dbReference type="STRING" id="5888.A0CI50"/>
<dbReference type="GO" id="GO:0140358">
    <property type="term" value="F:P-type transmembrane transporter activity"/>
    <property type="evidence" value="ECO:0007669"/>
    <property type="project" value="InterPro"/>
</dbReference>
<proteinExistence type="predicted"/>
<evidence type="ECO:0000256" key="4">
    <source>
        <dbReference type="ARBA" id="ARBA00022741"/>
    </source>
</evidence>
<dbReference type="GO" id="GO:0016020">
    <property type="term" value="C:membrane"/>
    <property type="evidence" value="ECO:0007669"/>
    <property type="project" value="UniProtKB-SubCell"/>
</dbReference>
<organism evidence="8 9">
    <name type="scientific">Paramecium tetraurelia</name>
    <dbReference type="NCBI Taxonomy" id="5888"/>
    <lineage>
        <taxon>Eukaryota</taxon>
        <taxon>Sar</taxon>
        <taxon>Alveolata</taxon>
        <taxon>Ciliophora</taxon>
        <taxon>Intramacronucleata</taxon>
        <taxon>Oligohymenophorea</taxon>
        <taxon>Peniculida</taxon>
        <taxon>Parameciidae</taxon>
        <taxon>Paramecium</taxon>
    </lineage>
</organism>
<evidence type="ECO:0000256" key="2">
    <source>
        <dbReference type="ARBA" id="ARBA00022553"/>
    </source>
</evidence>
<keyword evidence="9" id="KW-1185">Reference proteome</keyword>
<dbReference type="Gene3D" id="3.40.50.1000">
    <property type="entry name" value="HAD superfamily/HAD-like"/>
    <property type="match status" value="1"/>
</dbReference>
<dbReference type="RefSeq" id="XP_001437864.1">
    <property type="nucleotide sequence ID" value="XM_001437827.1"/>
</dbReference>
<keyword evidence="5" id="KW-0067">ATP-binding</keyword>
<dbReference type="KEGG" id="ptm:GSPATT00038571001"/>
<dbReference type="HOGENOM" id="CLU_1630225_0_0_1"/>
<sequence length="163" mass="18451">MSLSVEKDGELKSYVKGSPEKLRELIKQQSVPSSFYKLLDFYSKLVIRILAYGAKTLSKNQIIMMWNLISLLLGYQSSTTKIIQILQDGCIRTIMVLGDNVLTAISGARQCSIIQPNQSIFLGDIREEKINGKNQIVWKDFDMSDNVLNPENLSPKLFGINYQ</sequence>
<keyword evidence="4" id="KW-0547">Nucleotide-binding</keyword>
<evidence type="ECO:0000256" key="7">
    <source>
        <dbReference type="ARBA" id="ARBA00022967"/>
    </source>
</evidence>
<dbReference type="InterPro" id="IPR006544">
    <property type="entry name" value="P-type_TPase_V"/>
</dbReference>
<dbReference type="GeneID" id="5023649"/>